<dbReference type="HOGENOM" id="CLU_2815372_0_0_1"/>
<keyword evidence="1" id="KW-1133">Transmembrane helix</keyword>
<dbReference type="EnsemblMetazoa" id="MESCA000386-RA">
    <property type="protein sequence ID" value="MESCA000386-PA"/>
    <property type="gene ID" value="MESCA000386"/>
</dbReference>
<keyword evidence="3" id="KW-1185">Reference proteome</keyword>
<sequence>MHYFPDFIVHWYALVSIAVSLILGAVLTVKKCRDRRYKFDHFYVIFYGMICYVISACFIISNHMAIL</sequence>
<proteinExistence type="predicted"/>
<dbReference type="Proteomes" id="UP000015102">
    <property type="component" value="Unassembled WGS sequence"/>
</dbReference>
<reference evidence="3" key="1">
    <citation type="submission" date="2013-02" db="EMBL/GenBank/DDBJ databases">
        <authorList>
            <person name="Hughes D."/>
        </authorList>
    </citation>
    <scope>NUCLEOTIDE SEQUENCE</scope>
    <source>
        <strain>Durham</strain>
        <strain evidence="3">NC isolate 2 -- Noor lab</strain>
    </source>
</reference>
<accession>T1GAX0</accession>
<feature type="transmembrane region" description="Helical" evidence="1">
    <location>
        <begin position="12"/>
        <end position="29"/>
    </location>
</feature>
<name>T1GAX0_MEGSC</name>
<keyword evidence="1" id="KW-0472">Membrane</keyword>
<reference evidence="2" key="2">
    <citation type="submission" date="2015-06" db="UniProtKB">
        <authorList>
            <consortium name="EnsemblMetazoa"/>
        </authorList>
    </citation>
    <scope>IDENTIFICATION</scope>
</reference>
<evidence type="ECO:0000313" key="2">
    <source>
        <dbReference type="EnsemblMetazoa" id="MESCA000386-PA"/>
    </source>
</evidence>
<dbReference type="EMBL" id="CAQQ02139308">
    <property type="status" value="NOT_ANNOTATED_CDS"/>
    <property type="molecule type" value="Genomic_DNA"/>
</dbReference>
<evidence type="ECO:0000256" key="1">
    <source>
        <dbReference type="SAM" id="Phobius"/>
    </source>
</evidence>
<dbReference type="AlphaFoldDB" id="T1GAX0"/>
<feature type="transmembrane region" description="Helical" evidence="1">
    <location>
        <begin position="41"/>
        <end position="61"/>
    </location>
</feature>
<evidence type="ECO:0000313" key="3">
    <source>
        <dbReference type="Proteomes" id="UP000015102"/>
    </source>
</evidence>
<protein>
    <submittedName>
        <fullName evidence="2">Uncharacterized protein</fullName>
    </submittedName>
</protein>
<keyword evidence="1" id="KW-0812">Transmembrane</keyword>
<organism evidence="2 3">
    <name type="scientific">Megaselia scalaris</name>
    <name type="common">Humpbacked fly</name>
    <name type="synonym">Phora scalaris</name>
    <dbReference type="NCBI Taxonomy" id="36166"/>
    <lineage>
        <taxon>Eukaryota</taxon>
        <taxon>Metazoa</taxon>
        <taxon>Ecdysozoa</taxon>
        <taxon>Arthropoda</taxon>
        <taxon>Hexapoda</taxon>
        <taxon>Insecta</taxon>
        <taxon>Pterygota</taxon>
        <taxon>Neoptera</taxon>
        <taxon>Endopterygota</taxon>
        <taxon>Diptera</taxon>
        <taxon>Brachycera</taxon>
        <taxon>Muscomorpha</taxon>
        <taxon>Platypezoidea</taxon>
        <taxon>Phoridae</taxon>
        <taxon>Megaseliini</taxon>
        <taxon>Megaselia</taxon>
    </lineage>
</organism>